<dbReference type="AlphaFoldDB" id="A0A0Q3T5K1"/>
<name>A0A0Q3T5K1_9BACI</name>
<comment type="caution">
    <text evidence="3">The sequence shown here is derived from an EMBL/GenBank/DDBJ whole genome shotgun (WGS) entry which is preliminary data.</text>
</comment>
<gene>
    <name evidence="3" type="ORF">AN957_09340</name>
</gene>
<evidence type="ECO:0000313" key="4">
    <source>
        <dbReference type="Proteomes" id="UP000050996"/>
    </source>
</evidence>
<dbReference type="InterPro" id="IPR058653">
    <property type="entry name" value="NfeD2_TM"/>
</dbReference>
<dbReference type="RefSeq" id="WP_053475334.1">
    <property type="nucleotide sequence ID" value="NZ_CP041305.1"/>
</dbReference>
<feature type="transmembrane region" description="Helical" evidence="1">
    <location>
        <begin position="41"/>
        <end position="62"/>
    </location>
</feature>
<keyword evidence="1" id="KW-0472">Membrane</keyword>
<feature type="transmembrane region" description="Helical" evidence="1">
    <location>
        <begin position="71"/>
        <end position="94"/>
    </location>
</feature>
<evidence type="ECO:0000313" key="3">
    <source>
        <dbReference type="EMBL" id="KQL18757.1"/>
    </source>
</evidence>
<feature type="domain" description="Membrane protein NfeD2 N-terminal transmembrane" evidence="2">
    <location>
        <begin position="1"/>
        <end position="101"/>
    </location>
</feature>
<sequence length="174" mass="18836">MELFGLPIHTLYLYVLIVSGSLIILYLFFGDMVEGLSEAAGFLHPVLVLAFLTFLSAIGYLLEVLTGMNSVLILIIAAIASVVLDTLLNVFVLIPLANTEESLVYTEESLKGRIASVIIPIPEDGFGEILIESYSGRISKPAASFDNKGIGEGQKVLVIDVKDGVLYVVPQNEY</sequence>
<proteinExistence type="predicted"/>
<dbReference type="PATRIC" id="fig|1637975.4.peg.1630"/>
<dbReference type="Pfam" id="PF25842">
    <property type="entry name" value="NfeD_TM"/>
    <property type="match status" value="1"/>
</dbReference>
<dbReference type="STRING" id="1637975.AN957_09340"/>
<reference evidence="3 4" key="1">
    <citation type="submission" date="2015-09" db="EMBL/GenBank/DDBJ databases">
        <title>Genome sequencing project for genomic taxonomy and phylogenomics of Bacillus-like bacteria.</title>
        <authorList>
            <person name="Liu B."/>
            <person name="Wang J."/>
            <person name="Zhu Y."/>
            <person name="Liu G."/>
            <person name="Chen Q."/>
            <person name="Chen Z."/>
            <person name="Lan J."/>
            <person name="Che J."/>
            <person name="Ge C."/>
            <person name="Shi H."/>
            <person name="Pan Z."/>
            <person name="Liu X."/>
        </authorList>
    </citation>
    <scope>NUCLEOTIDE SEQUENCE [LARGE SCALE GENOMIC DNA]</scope>
    <source>
        <strain evidence="3 4">FJAT-18043</strain>
    </source>
</reference>
<keyword evidence="1" id="KW-0812">Transmembrane</keyword>
<dbReference type="Proteomes" id="UP000050996">
    <property type="component" value="Unassembled WGS sequence"/>
</dbReference>
<feature type="transmembrane region" description="Helical" evidence="1">
    <location>
        <begin position="12"/>
        <end position="29"/>
    </location>
</feature>
<keyword evidence="1" id="KW-1133">Transmembrane helix</keyword>
<organism evidence="3 4">
    <name type="scientific">Cytobacillus solani</name>
    <dbReference type="NCBI Taxonomy" id="1637975"/>
    <lineage>
        <taxon>Bacteria</taxon>
        <taxon>Bacillati</taxon>
        <taxon>Bacillota</taxon>
        <taxon>Bacilli</taxon>
        <taxon>Bacillales</taxon>
        <taxon>Bacillaceae</taxon>
        <taxon>Cytobacillus</taxon>
    </lineage>
</organism>
<dbReference type="InterPro" id="IPR012340">
    <property type="entry name" value="NA-bd_OB-fold"/>
</dbReference>
<evidence type="ECO:0000259" key="2">
    <source>
        <dbReference type="Pfam" id="PF25842"/>
    </source>
</evidence>
<protein>
    <recommendedName>
        <fullName evidence="2">Membrane protein NfeD2 N-terminal transmembrane domain-containing protein</fullName>
    </recommendedName>
</protein>
<dbReference type="Gene3D" id="2.40.50.140">
    <property type="entry name" value="Nucleic acid-binding proteins"/>
    <property type="match status" value="1"/>
</dbReference>
<evidence type="ECO:0000256" key="1">
    <source>
        <dbReference type="SAM" id="Phobius"/>
    </source>
</evidence>
<dbReference type="EMBL" id="LJIX01000006">
    <property type="protein sequence ID" value="KQL18757.1"/>
    <property type="molecule type" value="Genomic_DNA"/>
</dbReference>
<accession>A0A0Q3T5K1</accession>
<keyword evidence="4" id="KW-1185">Reference proteome</keyword>